<evidence type="ECO:0000313" key="8">
    <source>
        <dbReference type="Proteomes" id="UP000515158"/>
    </source>
</evidence>
<dbReference type="InterPro" id="IPR001253">
    <property type="entry name" value="TIF_eIF-1A"/>
</dbReference>
<organism evidence="9">
    <name type="scientific">Thrips palmi</name>
    <name type="common">Melon thrips</name>
    <dbReference type="NCBI Taxonomy" id="161013"/>
    <lineage>
        <taxon>Eukaryota</taxon>
        <taxon>Metazoa</taxon>
        <taxon>Ecdysozoa</taxon>
        <taxon>Arthropoda</taxon>
        <taxon>Hexapoda</taxon>
        <taxon>Insecta</taxon>
        <taxon>Pterygota</taxon>
        <taxon>Neoptera</taxon>
        <taxon>Paraneoptera</taxon>
        <taxon>Thysanoptera</taxon>
        <taxon>Terebrantia</taxon>
        <taxon>Thripoidea</taxon>
        <taxon>Thripidae</taxon>
        <taxon>Thrips</taxon>
    </lineage>
</organism>
<dbReference type="PANTHER" id="PTHR21641:SF0">
    <property type="entry name" value="RNA-BINDING PROTEIN EIF1AD-RELATED"/>
    <property type="match status" value="1"/>
</dbReference>
<dbReference type="Proteomes" id="UP000515158">
    <property type="component" value="Unplaced"/>
</dbReference>
<evidence type="ECO:0000256" key="5">
    <source>
        <dbReference type="PROSITE-ProRule" id="PRU00181"/>
    </source>
</evidence>
<protein>
    <recommendedName>
        <fullName evidence="2">Probable RNA-binding protein EIF1AD</fullName>
    </recommendedName>
    <alternativeName>
        <fullName evidence="4">Eukaryotic translation initiation factor 1A domain-containing protein</fullName>
    </alternativeName>
</protein>
<dbReference type="FunCoup" id="A0A6P8YSB0">
    <property type="interactions" value="1909"/>
</dbReference>
<dbReference type="GO" id="GO:0003743">
    <property type="term" value="F:translation initiation factor activity"/>
    <property type="evidence" value="ECO:0007669"/>
    <property type="project" value="UniProtKB-UniRule"/>
</dbReference>
<evidence type="ECO:0000313" key="9">
    <source>
        <dbReference type="RefSeq" id="XP_034240265.1"/>
    </source>
</evidence>
<evidence type="ECO:0000256" key="3">
    <source>
        <dbReference type="ARBA" id="ARBA00022884"/>
    </source>
</evidence>
<keyword evidence="3" id="KW-0694">RNA-binding</keyword>
<reference evidence="9" key="1">
    <citation type="submission" date="2025-08" db="UniProtKB">
        <authorList>
            <consortium name="RefSeq"/>
        </authorList>
    </citation>
    <scope>IDENTIFICATION</scope>
    <source>
        <tissue evidence="9">Total insect</tissue>
    </source>
</reference>
<dbReference type="PANTHER" id="PTHR21641">
    <property type="entry name" value="TRANSLATION INITIATION FACTOR-RELATED"/>
    <property type="match status" value="1"/>
</dbReference>
<comment type="similarity">
    <text evidence="1">Belongs to the EIF1AD family.</text>
</comment>
<evidence type="ECO:0000256" key="6">
    <source>
        <dbReference type="SAM" id="MobiDB-lite"/>
    </source>
</evidence>
<dbReference type="InParanoid" id="A0A6P8YSB0"/>
<dbReference type="Gene3D" id="2.40.50.140">
    <property type="entry name" value="Nucleic acid-binding proteins"/>
    <property type="match status" value="1"/>
</dbReference>
<dbReference type="SMART" id="SM00652">
    <property type="entry name" value="eIF1a"/>
    <property type="match status" value="1"/>
</dbReference>
<dbReference type="Pfam" id="PF01176">
    <property type="entry name" value="eIF-1a"/>
    <property type="match status" value="1"/>
</dbReference>
<evidence type="ECO:0000259" key="7">
    <source>
        <dbReference type="PROSITE" id="PS50832"/>
    </source>
</evidence>
<dbReference type="SUPFAM" id="SSF50249">
    <property type="entry name" value="Nucleic acid-binding proteins"/>
    <property type="match status" value="1"/>
</dbReference>
<feature type="region of interest" description="Disordered" evidence="6">
    <location>
        <begin position="97"/>
        <end position="133"/>
    </location>
</feature>
<evidence type="ECO:0000256" key="2">
    <source>
        <dbReference type="ARBA" id="ARBA00020989"/>
    </source>
</evidence>
<keyword evidence="5" id="KW-0396">Initiation factor</keyword>
<dbReference type="GO" id="GO:0005634">
    <property type="term" value="C:nucleus"/>
    <property type="evidence" value="ECO:0007669"/>
    <property type="project" value="TreeGrafter"/>
</dbReference>
<dbReference type="InterPro" id="IPR039294">
    <property type="entry name" value="EIF1AD"/>
</dbReference>
<dbReference type="GeneID" id="117644759"/>
<dbReference type="AlphaFoldDB" id="A0A6P8YSB0"/>
<evidence type="ECO:0000256" key="4">
    <source>
        <dbReference type="ARBA" id="ARBA00031998"/>
    </source>
</evidence>
<dbReference type="KEGG" id="tpal:117644759"/>
<dbReference type="GO" id="GO:0003723">
    <property type="term" value="F:RNA binding"/>
    <property type="evidence" value="ECO:0007669"/>
    <property type="project" value="UniProtKB-KW"/>
</dbReference>
<sequence>MRDVLFEELEPPKENQEIVKIRASVGNNLHEVETSAGETYLISMPTKFRKNVWVKRGDFVLVEPIAEGDKVRAEMVRPVTSDYIRYLREINKWPEGFDKAESIDDDESGNPNRRPLNNYHSSSDSDTSESDTE</sequence>
<accession>A0A6P8YSB0</accession>
<dbReference type="InterPro" id="IPR012340">
    <property type="entry name" value="NA-bd_OB-fold"/>
</dbReference>
<dbReference type="InterPro" id="IPR006196">
    <property type="entry name" value="RNA-binding_domain_S1_IF1"/>
</dbReference>
<dbReference type="RefSeq" id="XP_034240265.1">
    <property type="nucleotide sequence ID" value="XM_034384374.1"/>
</dbReference>
<name>A0A6P8YSB0_THRPL</name>
<keyword evidence="8" id="KW-1185">Reference proteome</keyword>
<evidence type="ECO:0000256" key="1">
    <source>
        <dbReference type="ARBA" id="ARBA00007340"/>
    </source>
</evidence>
<feature type="domain" description="S1-like" evidence="7">
    <location>
        <begin position="5"/>
        <end position="80"/>
    </location>
</feature>
<proteinExistence type="inferred from homology"/>
<dbReference type="OrthoDB" id="1738325at2759"/>
<gene>
    <name evidence="9" type="primary">LOC117644759</name>
</gene>
<dbReference type="PROSITE" id="PS50832">
    <property type="entry name" value="S1_IF1_TYPE"/>
    <property type="match status" value="1"/>
</dbReference>
<keyword evidence="5" id="KW-0648">Protein biosynthesis</keyword>